<name>A0ABP0Y539_9ROSI</name>
<evidence type="ECO:0000313" key="3">
    <source>
        <dbReference type="Proteomes" id="UP001642487"/>
    </source>
</evidence>
<proteinExistence type="predicted"/>
<organism evidence="2 3">
    <name type="scientific">Citrullus colocynthis</name>
    <name type="common">colocynth</name>
    <dbReference type="NCBI Taxonomy" id="252529"/>
    <lineage>
        <taxon>Eukaryota</taxon>
        <taxon>Viridiplantae</taxon>
        <taxon>Streptophyta</taxon>
        <taxon>Embryophyta</taxon>
        <taxon>Tracheophyta</taxon>
        <taxon>Spermatophyta</taxon>
        <taxon>Magnoliopsida</taxon>
        <taxon>eudicotyledons</taxon>
        <taxon>Gunneridae</taxon>
        <taxon>Pentapetalae</taxon>
        <taxon>rosids</taxon>
        <taxon>fabids</taxon>
        <taxon>Cucurbitales</taxon>
        <taxon>Cucurbitaceae</taxon>
        <taxon>Benincaseae</taxon>
        <taxon>Citrullus</taxon>
    </lineage>
</organism>
<sequence length="102" mass="11285">MKLRTKHQKGKGNEANESTAEPVRAISLARGVESSMADGTDIARRGAVHIVDQNLPICQSVYRNLIGKKYVTQTSKFKPQARFLDVVQTADFLVLNDEVISL</sequence>
<dbReference type="Proteomes" id="UP001642487">
    <property type="component" value="Chromosome 11"/>
</dbReference>
<evidence type="ECO:0000313" key="2">
    <source>
        <dbReference type="EMBL" id="CAK9313837.1"/>
    </source>
</evidence>
<protein>
    <submittedName>
        <fullName evidence="2">Uncharacterized protein</fullName>
    </submittedName>
</protein>
<gene>
    <name evidence="2" type="ORF">CITCOLO1_LOCUS5574</name>
</gene>
<reference evidence="2 3" key="1">
    <citation type="submission" date="2024-03" db="EMBL/GenBank/DDBJ databases">
        <authorList>
            <person name="Gkanogiannis A."/>
            <person name="Becerra Lopez-Lavalle L."/>
        </authorList>
    </citation>
    <scope>NUCLEOTIDE SEQUENCE [LARGE SCALE GENOMIC DNA]</scope>
</reference>
<dbReference type="EMBL" id="OZ021745">
    <property type="protein sequence ID" value="CAK9313837.1"/>
    <property type="molecule type" value="Genomic_DNA"/>
</dbReference>
<feature type="compositionally biased region" description="Basic residues" evidence="1">
    <location>
        <begin position="1"/>
        <end position="10"/>
    </location>
</feature>
<keyword evidence="3" id="KW-1185">Reference proteome</keyword>
<accession>A0ABP0Y539</accession>
<feature type="region of interest" description="Disordered" evidence="1">
    <location>
        <begin position="1"/>
        <end position="22"/>
    </location>
</feature>
<evidence type="ECO:0000256" key="1">
    <source>
        <dbReference type="SAM" id="MobiDB-lite"/>
    </source>
</evidence>